<keyword evidence="4" id="KW-1185">Reference proteome</keyword>
<gene>
    <name evidence="3" type="ORF">ACFQE6_10230</name>
</gene>
<dbReference type="SUPFAM" id="SSF55205">
    <property type="entry name" value="EPT/RTPC-like"/>
    <property type="match status" value="1"/>
</dbReference>
<sequence length="50" mass="5179">MNVTITPSSVGGTARAPPSKSYTHRAILAAGYADEATVRDALWSADTQAT</sequence>
<dbReference type="Gene3D" id="3.65.10.10">
    <property type="entry name" value="Enolpyruvate transferase domain"/>
    <property type="match status" value="1"/>
</dbReference>
<dbReference type="InterPro" id="IPR036968">
    <property type="entry name" value="Enolpyruvate_Tfrase_sf"/>
</dbReference>
<evidence type="ECO:0000259" key="2">
    <source>
        <dbReference type="Pfam" id="PF00275"/>
    </source>
</evidence>
<dbReference type="EMBL" id="JBHSWV010000143">
    <property type="protein sequence ID" value="MFC6765353.1"/>
    <property type="molecule type" value="Genomic_DNA"/>
</dbReference>
<comment type="caution">
    <text evidence="3">The sequence shown here is derived from an EMBL/GenBank/DDBJ whole genome shotgun (WGS) entry which is preliminary data.</text>
</comment>
<dbReference type="InterPro" id="IPR001986">
    <property type="entry name" value="Enolpyruvate_Tfrase_dom"/>
</dbReference>
<evidence type="ECO:0000313" key="3">
    <source>
        <dbReference type="EMBL" id="MFC6765353.1"/>
    </source>
</evidence>
<accession>A0ABD5SK31</accession>
<feature type="non-terminal residue" evidence="3">
    <location>
        <position position="50"/>
    </location>
</feature>
<organism evidence="3 4">
    <name type="scientific">Natrinema soli</name>
    <dbReference type="NCBI Taxonomy" id="1930624"/>
    <lineage>
        <taxon>Archaea</taxon>
        <taxon>Methanobacteriati</taxon>
        <taxon>Methanobacteriota</taxon>
        <taxon>Stenosarchaea group</taxon>
        <taxon>Halobacteria</taxon>
        <taxon>Halobacteriales</taxon>
        <taxon>Natrialbaceae</taxon>
        <taxon>Natrinema</taxon>
    </lineage>
</organism>
<protein>
    <submittedName>
        <fullName evidence="3">3-phosphoshikimate 1-carboxyvinyltransferase</fullName>
    </submittedName>
</protein>
<dbReference type="Proteomes" id="UP001596383">
    <property type="component" value="Unassembled WGS sequence"/>
</dbReference>
<dbReference type="AlphaFoldDB" id="A0ABD5SK31"/>
<dbReference type="GO" id="GO:0016740">
    <property type="term" value="F:transferase activity"/>
    <property type="evidence" value="ECO:0007669"/>
    <property type="project" value="UniProtKB-KW"/>
</dbReference>
<keyword evidence="1" id="KW-0808">Transferase</keyword>
<feature type="domain" description="Enolpyruvate transferase" evidence="2">
    <location>
        <begin position="7"/>
        <end position="50"/>
    </location>
</feature>
<name>A0ABD5SK31_9EURY</name>
<evidence type="ECO:0000256" key="1">
    <source>
        <dbReference type="ARBA" id="ARBA00022679"/>
    </source>
</evidence>
<evidence type="ECO:0000313" key="4">
    <source>
        <dbReference type="Proteomes" id="UP001596383"/>
    </source>
</evidence>
<dbReference type="Pfam" id="PF00275">
    <property type="entry name" value="EPSP_synthase"/>
    <property type="match status" value="1"/>
</dbReference>
<proteinExistence type="predicted"/>
<dbReference type="InterPro" id="IPR013792">
    <property type="entry name" value="RNA3'P_cycl/enolpyr_Trfase_a/b"/>
</dbReference>
<reference evidence="3 4" key="1">
    <citation type="journal article" date="2019" name="Int. J. Syst. Evol. Microbiol.">
        <title>The Global Catalogue of Microorganisms (GCM) 10K type strain sequencing project: providing services to taxonomists for standard genome sequencing and annotation.</title>
        <authorList>
            <consortium name="The Broad Institute Genomics Platform"/>
            <consortium name="The Broad Institute Genome Sequencing Center for Infectious Disease"/>
            <person name="Wu L."/>
            <person name="Ma J."/>
        </authorList>
    </citation>
    <scope>NUCLEOTIDE SEQUENCE [LARGE SCALE GENOMIC DNA]</scope>
    <source>
        <strain evidence="3 4">LMG 29247</strain>
    </source>
</reference>